<keyword evidence="2" id="KW-0687">Ribonucleoprotein</keyword>
<dbReference type="PANTHER" id="PTHR12534:SF0">
    <property type="entry name" value="SMALL RIBOSOMAL SUBUNIT PROTEIN US2M"/>
    <property type="match status" value="1"/>
</dbReference>
<gene>
    <name evidence="2" type="primary">MRP4</name>
    <name evidence="2" type="ORF">EHS24_001007</name>
</gene>
<dbReference type="RefSeq" id="XP_028480670.1">
    <property type="nucleotide sequence ID" value="XM_028616813.1"/>
</dbReference>
<dbReference type="Pfam" id="PF00318">
    <property type="entry name" value="Ribosomal_S2"/>
    <property type="match status" value="2"/>
</dbReference>
<dbReference type="GeneID" id="39585550"/>
<dbReference type="EMBL" id="RSCE01000001">
    <property type="protein sequence ID" value="RSH88462.1"/>
    <property type="molecule type" value="Genomic_DNA"/>
</dbReference>
<dbReference type="PRINTS" id="PR00395">
    <property type="entry name" value="RIBOSOMALS2"/>
</dbReference>
<evidence type="ECO:0000313" key="2">
    <source>
        <dbReference type="EMBL" id="RSH88462.1"/>
    </source>
</evidence>
<dbReference type="InterPro" id="IPR023591">
    <property type="entry name" value="Ribosomal_uS2_flav_dom_sf"/>
</dbReference>
<name>A0A427YBJ7_9TREE</name>
<sequence length="332" mass="35913">MKNAATTSLRALQSVRSRTAASATRALSTSTCCRDASAEAESSSSYYSVREGESTQDSWKRNLGEVREWRRRKAGVYSTLPLYLPGEQNQAAPSPKEATLSTLMASGAALGHSKSLLAPPYTPYVYGTRSGLSVIDLEQTLPLLRRAAALIRDVVKADGVVLFVGTRPAHKKALSKVRERLGDNGFITDSWLPGTITNSESYFGTTPVEKGYHVPDVVVFLNPGENLGAIRECSSFNVPTVGVIDSDTDPRIVTYAVPANVESIRTTELIAGALSIAGQEGRRLRLQNTEQQINRDFARKTKHSKAAEAEAVVEAEVEAQVEVEAEDTKINA</sequence>
<dbReference type="SUPFAM" id="SSF52313">
    <property type="entry name" value="Ribosomal protein S2"/>
    <property type="match status" value="1"/>
</dbReference>
<proteinExistence type="inferred from homology"/>
<comment type="caution">
    <text evidence="2">The sequence shown here is derived from an EMBL/GenBank/DDBJ whole genome shotgun (WGS) entry which is preliminary data.</text>
</comment>
<dbReference type="STRING" id="105984.A0A427YBJ7"/>
<dbReference type="Gene3D" id="3.40.50.10490">
    <property type="entry name" value="Glucose-6-phosphate isomerase like protein, domain 1"/>
    <property type="match status" value="1"/>
</dbReference>
<dbReference type="GO" id="GO:0003735">
    <property type="term" value="F:structural constituent of ribosome"/>
    <property type="evidence" value="ECO:0007669"/>
    <property type="project" value="InterPro"/>
</dbReference>
<dbReference type="InterPro" id="IPR005706">
    <property type="entry name" value="Ribosomal_uS2_bac/mit/plastid"/>
</dbReference>
<dbReference type="Proteomes" id="UP000279236">
    <property type="component" value="Unassembled WGS sequence"/>
</dbReference>
<accession>A0A427YBJ7</accession>
<dbReference type="AlphaFoldDB" id="A0A427YBJ7"/>
<dbReference type="OrthoDB" id="2320368at2759"/>
<dbReference type="InterPro" id="IPR001865">
    <property type="entry name" value="Ribosomal_uS2"/>
</dbReference>
<dbReference type="CDD" id="cd01425">
    <property type="entry name" value="RPS2"/>
    <property type="match status" value="1"/>
</dbReference>
<keyword evidence="2" id="KW-0689">Ribosomal protein</keyword>
<dbReference type="HAMAP" id="MF_00291_B">
    <property type="entry name" value="Ribosomal_uS2_B"/>
    <property type="match status" value="1"/>
</dbReference>
<keyword evidence="3" id="KW-1185">Reference proteome</keyword>
<dbReference type="PANTHER" id="PTHR12534">
    <property type="entry name" value="30S RIBOSOMAL PROTEIN S2 PROKARYOTIC AND ORGANELLAR"/>
    <property type="match status" value="1"/>
</dbReference>
<reference evidence="2 3" key="1">
    <citation type="submission" date="2018-11" db="EMBL/GenBank/DDBJ databases">
        <title>Genome sequence of Apiotrichum porosum DSM 27194.</title>
        <authorList>
            <person name="Aliyu H."/>
            <person name="Gorte O."/>
            <person name="Ochsenreither K."/>
        </authorList>
    </citation>
    <scope>NUCLEOTIDE SEQUENCE [LARGE SCALE GENOMIC DNA]</scope>
    <source>
        <strain evidence="2 3">DSM 27194</strain>
    </source>
</reference>
<dbReference type="GO" id="GO:0006412">
    <property type="term" value="P:translation"/>
    <property type="evidence" value="ECO:0007669"/>
    <property type="project" value="InterPro"/>
</dbReference>
<evidence type="ECO:0000256" key="1">
    <source>
        <dbReference type="ARBA" id="ARBA00006242"/>
    </source>
</evidence>
<evidence type="ECO:0000313" key="3">
    <source>
        <dbReference type="Proteomes" id="UP000279236"/>
    </source>
</evidence>
<dbReference type="GO" id="GO:0005763">
    <property type="term" value="C:mitochondrial small ribosomal subunit"/>
    <property type="evidence" value="ECO:0007669"/>
    <property type="project" value="TreeGrafter"/>
</dbReference>
<protein>
    <submittedName>
        <fullName evidence="2">37S ribosomal protein, mitochondrial</fullName>
    </submittedName>
</protein>
<comment type="similarity">
    <text evidence="1">Belongs to the universal ribosomal protein uS2 family.</text>
</comment>
<organism evidence="2 3">
    <name type="scientific">Apiotrichum porosum</name>
    <dbReference type="NCBI Taxonomy" id="105984"/>
    <lineage>
        <taxon>Eukaryota</taxon>
        <taxon>Fungi</taxon>
        <taxon>Dikarya</taxon>
        <taxon>Basidiomycota</taxon>
        <taxon>Agaricomycotina</taxon>
        <taxon>Tremellomycetes</taxon>
        <taxon>Trichosporonales</taxon>
        <taxon>Trichosporonaceae</taxon>
        <taxon>Apiotrichum</taxon>
    </lineage>
</organism>